<evidence type="ECO:0000256" key="3">
    <source>
        <dbReference type="ARBA" id="ARBA00022553"/>
    </source>
</evidence>
<name>A0ABP7C996_9MICC</name>
<keyword evidence="2 9" id="KW-0963">Cytoplasm</keyword>
<keyword evidence="6 9" id="KW-0238">DNA-binding</keyword>
<keyword evidence="14" id="KW-1185">Reference proteome</keyword>
<evidence type="ECO:0000259" key="12">
    <source>
        <dbReference type="PROSITE" id="PS50110"/>
    </source>
</evidence>
<dbReference type="PANTHER" id="PTHR45526">
    <property type="entry name" value="TRANSCRIPTIONAL REGULATORY PROTEIN DPIA"/>
    <property type="match status" value="1"/>
</dbReference>
<feature type="region of interest" description="Disordered" evidence="11">
    <location>
        <begin position="207"/>
        <end position="232"/>
    </location>
</feature>
<comment type="subcellular location">
    <subcellularLocation>
        <location evidence="1 9">Cytoplasm</location>
    </subcellularLocation>
</comment>
<keyword evidence="7 9" id="KW-0010">Activator</keyword>
<evidence type="ECO:0000256" key="5">
    <source>
        <dbReference type="ARBA" id="ARBA00023015"/>
    </source>
</evidence>
<dbReference type="PIRSF" id="PIRSF006171">
    <property type="entry name" value="RR_citrat_malat"/>
    <property type="match status" value="1"/>
</dbReference>
<evidence type="ECO:0000256" key="1">
    <source>
        <dbReference type="ARBA" id="ARBA00004496"/>
    </source>
</evidence>
<dbReference type="RefSeq" id="WP_345150428.1">
    <property type="nucleotide sequence ID" value="NZ_BAABEO010000012.1"/>
</dbReference>
<dbReference type="InterPro" id="IPR001789">
    <property type="entry name" value="Sig_transdc_resp-reg_receiver"/>
</dbReference>
<evidence type="ECO:0000256" key="10">
    <source>
        <dbReference type="PROSITE-ProRule" id="PRU00169"/>
    </source>
</evidence>
<sequence>MAQGIRVLVVDDEQIAAEAHSDYVRRLDGFTLAGAARSTRAALEALQAAQAAGEPVQLVLLDMNLTDGHGLDLLRRIRGLGLMPDIIAITAVRELNIVRSAISLGVTQYLVKPFTFAAFRDKLEGYRAYREALGGGDAATSQEAIDAALATLRPSGPLPLPKGLLPETLRDVATFLRAAPSPASATEVAEALQMSRVTARRYLEHLAAQGQARKDPRHGTRGRPELEYRWVG</sequence>
<keyword evidence="3 10" id="KW-0597">Phosphoprotein</keyword>
<dbReference type="InterPro" id="IPR036388">
    <property type="entry name" value="WH-like_DNA-bd_sf"/>
</dbReference>
<keyword evidence="8 9" id="KW-0804">Transcription</keyword>
<feature type="modified residue" description="4-aspartylphosphate" evidence="10">
    <location>
        <position position="62"/>
    </location>
</feature>
<evidence type="ECO:0000256" key="6">
    <source>
        <dbReference type="ARBA" id="ARBA00023125"/>
    </source>
</evidence>
<dbReference type="InterPro" id="IPR005471">
    <property type="entry name" value="Tscrpt_reg_IclR_N"/>
</dbReference>
<dbReference type="InterPro" id="IPR036390">
    <property type="entry name" value="WH_DNA-bd_sf"/>
</dbReference>
<dbReference type="EMBL" id="BAABEO010000012">
    <property type="protein sequence ID" value="GAA3681698.1"/>
    <property type="molecule type" value="Genomic_DNA"/>
</dbReference>
<comment type="caution">
    <text evidence="13">The sequence shown here is derived from an EMBL/GenBank/DDBJ whole genome shotgun (WGS) entry which is preliminary data.</text>
</comment>
<keyword evidence="5 9" id="KW-0805">Transcription regulation</keyword>
<dbReference type="Pfam" id="PF00072">
    <property type="entry name" value="Response_reg"/>
    <property type="match status" value="1"/>
</dbReference>
<keyword evidence="4 9" id="KW-0902">Two-component regulatory system</keyword>
<dbReference type="PANTHER" id="PTHR45526:SF1">
    <property type="entry name" value="TRANSCRIPTIONAL REGULATORY PROTEIN DCUR-RELATED"/>
    <property type="match status" value="1"/>
</dbReference>
<evidence type="ECO:0000256" key="7">
    <source>
        <dbReference type="ARBA" id="ARBA00023159"/>
    </source>
</evidence>
<reference evidence="14" key="1">
    <citation type="journal article" date="2019" name="Int. J. Syst. Evol. Microbiol.">
        <title>The Global Catalogue of Microorganisms (GCM) 10K type strain sequencing project: providing services to taxonomists for standard genome sequencing and annotation.</title>
        <authorList>
            <consortium name="The Broad Institute Genomics Platform"/>
            <consortium name="The Broad Institute Genome Sequencing Center for Infectious Disease"/>
            <person name="Wu L."/>
            <person name="Ma J."/>
        </authorList>
    </citation>
    <scope>NUCLEOTIDE SEQUENCE [LARGE SCALE GENOMIC DNA]</scope>
    <source>
        <strain evidence="14">JCM 30742</strain>
    </source>
</reference>
<evidence type="ECO:0000313" key="14">
    <source>
        <dbReference type="Proteomes" id="UP001500752"/>
    </source>
</evidence>
<dbReference type="InterPro" id="IPR011006">
    <property type="entry name" value="CheY-like_superfamily"/>
</dbReference>
<dbReference type="Gene3D" id="3.40.50.2300">
    <property type="match status" value="1"/>
</dbReference>
<evidence type="ECO:0000256" key="9">
    <source>
        <dbReference type="PIRNR" id="PIRNR006171"/>
    </source>
</evidence>
<dbReference type="Pfam" id="PF09339">
    <property type="entry name" value="HTH_IclR"/>
    <property type="match status" value="1"/>
</dbReference>
<evidence type="ECO:0000256" key="11">
    <source>
        <dbReference type="SAM" id="MobiDB-lite"/>
    </source>
</evidence>
<evidence type="ECO:0000256" key="4">
    <source>
        <dbReference type="ARBA" id="ARBA00023012"/>
    </source>
</evidence>
<feature type="compositionally biased region" description="Basic and acidic residues" evidence="11">
    <location>
        <begin position="212"/>
        <end position="232"/>
    </location>
</feature>
<proteinExistence type="predicted"/>
<evidence type="ECO:0000256" key="8">
    <source>
        <dbReference type="ARBA" id="ARBA00023163"/>
    </source>
</evidence>
<dbReference type="Proteomes" id="UP001500752">
    <property type="component" value="Unassembled WGS sequence"/>
</dbReference>
<dbReference type="InterPro" id="IPR051271">
    <property type="entry name" value="2C-system_Tx_regulators"/>
</dbReference>
<organism evidence="13 14">
    <name type="scientific">Arthrobacter ginkgonis</name>
    <dbReference type="NCBI Taxonomy" id="1630594"/>
    <lineage>
        <taxon>Bacteria</taxon>
        <taxon>Bacillati</taxon>
        <taxon>Actinomycetota</taxon>
        <taxon>Actinomycetes</taxon>
        <taxon>Micrococcales</taxon>
        <taxon>Micrococcaceae</taxon>
        <taxon>Arthrobacter</taxon>
    </lineage>
</organism>
<feature type="domain" description="Response regulatory" evidence="12">
    <location>
        <begin position="6"/>
        <end position="127"/>
    </location>
</feature>
<dbReference type="PROSITE" id="PS50110">
    <property type="entry name" value="RESPONSE_REGULATORY"/>
    <property type="match status" value="1"/>
</dbReference>
<dbReference type="SUPFAM" id="SSF52172">
    <property type="entry name" value="CheY-like"/>
    <property type="match status" value="1"/>
</dbReference>
<dbReference type="Gene3D" id="1.10.10.10">
    <property type="entry name" value="Winged helix-like DNA-binding domain superfamily/Winged helix DNA-binding domain"/>
    <property type="match status" value="1"/>
</dbReference>
<dbReference type="InterPro" id="IPR024187">
    <property type="entry name" value="Sig_transdc_resp-reg_cit/mal"/>
</dbReference>
<dbReference type="SUPFAM" id="SSF46785">
    <property type="entry name" value="Winged helix' DNA-binding domain"/>
    <property type="match status" value="1"/>
</dbReference>
<gene>
    <name evidence="13" type="ORF">GCM10023081_19640</name>
</gene>
<accession>A0ABP7C996</accession>
<evidence type="ECO:0000256" key="2">
    <source>
        <dbReference type="ARBA" id="ARBA00022490"/>
    </source>
</evidence>
<evidence type="ECO:0000313" key="13">
    <source>
        <dbReference type="EMBL" id="GAA3681698.1"/>
    </source>
</evidence>
<protein>
    <recommendedName>
        <fullName evidence="9">Transcriptional regulatory protein</fullName>
    </recommendedName>
</protein>
<dbReference type="SMART" id="SM00448">
    <property type="entry name" value="REC"/>
    <property type="match status" value="1"/>
</dbReference>